<proteinExistence type="predicted"/>
<accession>A0A9Q6EIW1</accession>
<gene>
    <name evidence="1" type="ORF">VF08_26795</name>
</gene>
<dbReference type="GeneID" id="57098412"/>
<comment type="caution">
    <text evidence="1">The sequence shown here is derived from an EMBL/GenBank/DDBJ whole genome shotgun (WGS) entry which is preliminary data.</text>
</comment>
<name>A0A9Q6EIW1_NOSLI</name>
<organism evidence="1 2">
    <name type="scientific">Nostoc linckia z8</name>
    <dbReference type="NCBI Taxonomy" id="1628746"/>
    <lineage>
        <taxon>Bacteria</taxon>
        <taxon>Bacillati</taxon>
        <taxon>Cyanobacteriota</taxon>
        <taxon>Cyanophyceae</taxon>
        <taxon>Nostocales</taxon>
        <taxon>Nostocaceae</taxon>
        <taxon>Nostoc</taxon>
    </lineage>
</organism>
<evidence type="ECO:0000313" key="2">
    <source>
        <dbReference type="Proteomes" id="UP000222310"/>
    </source>
</evidence>
<reference evidence="1 2" key="1">
    <citation type="submission" date="2015-02" db="EMBL/GenBank/DDBJ databases">
        <title>Nostoc linckia genome annotation.</title>
        <authorList>
            <person name="Zhou Z."/>
        </authorList>
    </citation>
    <scope>NUCLEOTIDE SEQUENCE [LARGE SCALE GENOMIC DNA]</scope>
    <source>
        <strain evidence="2">z8</strain>
    </source>
</reference>
<dbReference type="EMBL" id="LAHD01000098">
    <property type="protein sequence ID" value="PHJ98561.1"/>
    <property type="molecule type" value="Genomic_DNA"/>
</dbReference>
<dbReference type="AlphaFoldDB" id="A0A9Q6EIW1"/>
<dbReference type="Proteomes" id="UP000222310">
    <property type="component" value="Unassembled WGS sequence"/>
</dbReference>
<evidence type="ECO:0000313" key="1">
    <source>
        <dbReference type="EMBL" id="PHJ98561.1"/>
    </source>
</evidence>
<sequence length="73" mass="8899">MSRSSIKISHIVLNQEEYRQLKIYAIKHQITTHEAIHVLINFFPEDFQTRKKLNKNYPSMFPRRFLHIFLDVK</sequence>
<dbReference type="RefSeq" id="WP_099071296.1">
    <property type="nucleotide sequence ID" value="NZ_LAHD01000098.1"/>
</dbReference>
<protein>
    <submittedName>
        <fullName evidence="1">Uncharacterized protein</fullName>
    </submittedName>
</protein>